<keyword evidence="3" id="KW-1185">Reference proteome</keyword>
<dbReference type="EMBL" id="CP089982">
    <property type="protein sequence ID" value="WXA91102.1"/>
    <property type="molecule type" value="Genomic_DNA"/>
</dbReference>
<feature type="transmembrane region" description="Helical" evidence="1">
    <location>
        <begin position="47"/>
        <end position="69"/>
    </location>
</feature>
<feature type="transmembrane region" description="Helical" evidence="1">
    <location>
        <begin position="151"/>
        <end position="180"/>
    </location>
</feature>
<dbReference type="RefSeq" id="WP_394841723.1">
    <property type="nucleotide sequence ID" value="NZ_CP089982.1"/>
</dbReference>
<accession>A0ABZ2K1P1</accession>
<evidence type="ECO:0000313" key="2">
    <source>
        <dbReference type="EMBL" id="WXA91102.1"/>
    </source>
</evidence>
<name>A0ABZ2K1P1_9BACT</name>
<reference evidence="2 3" key="1">
    <citation type="submission" date="2021-12" db="EMBL/GenBank/DDBJ databases">
        <title>Discovery of the Pendulisporaceae a myxobacterial family with distinct sporulation behavior and unique specialized metabolism.</title>
        <authorList>
            <person name="Garcia R."/>
            <person name="Popoff A."/>
            <person name="Bader C.D."/>
            <person name="Loehr J."/>
            <person name="Walesch S."/>
            <person name="Walt C."/>
            <person name="Boldt J."/>
            <person name="Bunk B."/>
            <person name="Haeckl F.J.F.P.J."/>
            <person name="Gunesch A.P."/>
            <person name="Birkelbach J."/>
            <person name="Nuebel U."/>
            <person name="Pietschmann T."/>
            <person name="Bach T."/>
            <person name="Mueller R."/>
        </authorList>
    </citation>
    <scope>NUCLEOTIDE SEQUENCE [LARGE SCALE GENOMIC DNA]</scope>
    <source>
        <strain evidence="2 3">MSr12523</strain>
    </source>
</reference>
<dbReference type="Proteomes" id="UP001379533">
    <property type="component" value="Chromosome"/>
</dbReference>
<organism evidence="2 3">
    <name type="scientific">Pendulispora brunnea</name>
    <dbReference type="NCBI Taxonomy" id="2905690"/>
    <lineage>
        <taxon>Bacteria</taxon>
        <taxon>Pseudomonadati</taxon>
        <taxon>Myxococcota</taxon>
        <taxon>Myxococcia</taxon>
        <taxon>Myxococcales</taxon>
        <taxon>Sorangiineae</taxon>
        <taxon>Pendulisporaceae</taxon>
        <taxon>Pendulispora</taxon>
    </lineage>
</organism>
<gene>
    <name evidence="2" type="ORF">LZC95_32190</name>
</gene>
<sequence length="364" mass="39135">MDGVLDRRYRFLFVFGCLCFSVFFGAPVVAMLHGGPAGSIGNKVAEVAVVLLSLGFALGFFMVGVRMLFAQPMARKLPAEALEHCLVCGELTPSNVTCPCCGEPPCERETVFSVERDGNLAGILWFLVSGGIAGLGAGITIGPYFEGERRIWTLAMFAALGLLLLVVGSFGVVAAVAAVFNWLRGRAHLSFCVDRVGVRGSGDGLAQRGRVLSLQGTARVVGRPAASLAAPGGYRVSFGDLPFAEMMATFDAAGIVTIEPSTSYEWRLTPSFHRTETREAIVSLVQEFRGGRYIEPEENDLAFSVHRFVSSWINGSTSLAELYEKLSADRAHRAQAELHAQSLRERGIPLSGALVDAVLVMLRK</sequence>
<keyword evidence="1" id="KW-0472">Membrane</keyword>
<protein>
    <submittedName>
        <fullName evidence="2">Uncharacterized protein</fullName>
    </submittedName>
</protein>
<evidence type="ECO:0000313" key="3">
    <source>
        <dbReference type="Proteomes" id="UP001379533"/>
    </source>
</evidence>
<proteinExistence type="predicted"/>
<keyword evidence="1" id="KW-0812">Transmembrane</keyword>
<evidence type="ECO:0000256" key="1">
    <source>
        <dbReference type="SAM" id="Phobius"/>
    </source>
</evidence>
<feature type="transmembrane region" description="Helical" evidence="1">
    <location>
        <begin position="12"/>
        <end position="35"/>
    </location>
</feature>
<keyword evidence="1" id="KW-1133">Transmembrane helix</keyword>
<feature type="transmembrane region" description="Helical" evidence="1">
    <location>
        <begin position="123"/>
        <end position="145"/>
    </location>
</feature>